<dbReference type="PANTHER" id="PTHR48013:SF31">
    <property type="entry name" value="DUAL SPECIFICITY MITOGEN-ACTIVATED PROTEIN KINASE KINASE DSOR1"/>
    <property type="match status" value="1"/>
</dbReference>
<evidence type="ECO:0000313" key="16">
    <source>
        <dbReference type="Proteomes" id="UP000005239"/>
    </source>
</evidence>
<keyword evidence="5 14" id="KW-0812">Transmembrane</keyword>
<evidence type="ECO:0000256" key="11">
    <source>
        <dbReference type="ARBA" id="ARBA00038035"/>
    </source>
</evidence>
<evidence type="ECO:0000256" key="13">
    <source>
        <dbReference type="SAM" id="MobiDB-lite"/>
    </source>
</evidence>
<feature type="compositionally biased region" description="Polar residues" evidence="13">
    <location>
        <begin position="39"/>
        <end position="53"/>
    </location>
</feature>
<dbReference type="Pfam" id="PF03006">
    <property type="entry name" value="HlyIII"/>
    <property type="match status" value="1"/>
</dbReference>
<feature type="compositionally biased region" description="Basic and acidic residues" evidence="13">
    <location>
        <begin position="1049"/>
        <end position="1073"/>
    </location>
</feature>
<keyword evidence="8" id="KW-0067">ATP-binding</keyword>
<dbReference type="Proteomes" id="UP000005239">
    <property type="component" value="Unassembled WGS sequence"/>
</dbReference>
<evidence type="ECO:0000256" key="10">
    <source>
        <dbReference type="ARBA" id="ARBA00023136"/>
    </source>
</evidence>
<keyword evidence="3" id="KW-0723">Serine/threonine-protein kinase</keyword>
<dbReference type="Pfam" id="PF00498">
    <property type="entry name" value="FHA"/>
    <property type="match status" value="1"/>
</dbReference>
<dbReference type="SMART" id="SM00220">
    <property type="entry name" value="S_TKc"/>
    <property type="match status" value="2"/>
</dbReference>
<feature type="transmembrane region" description="Helical" evidence="14">
    <location>
        <begin position="1548"/>
        <end position="1567"/>
    </location>
</feature>
<dbReference type="PROSITE" id="PS50011">
    <property type="entry name" value="PROTEIN_KINASE_DOM"/>
    <property type="match status" value="2"/>
</dbReference>
<dbReference type="FunFam" id="1.10.510.10:FF:002212">
    <property type="match status" value="1"/>
</dbReference>
<evidence type="ECO:0000313" key="15">
    <source>
        <dbReference type="EnsemblMetazoa" id="PPA01071.1"/>
    </source>
</evidence>
<evidence type="ECO:0000256" key="2">
    <source>
        <dbReference type="ARBA" id="ARBA00007018"/>
    </source>
</evidence>
<dbReference type="PROSITE" id="PS00108">
    <property type="entry name" value="PROTEIN_KINASE_ST"/>
    <property type="match status" value="2"/>
</dbReference>
<dbReference type="PROSITE" id="PS50006">
    <property type="entry name" value="FHA_DOMAIN"/>
    <property type="match status" value="1"/>
</dbReference>
<dbReference type="GO" id="GO:0000165">
    <property type="term" value="P:MAPK cascade"/>
    <property type="evidence" value="ECO:0000318"/>
    <property type="project" value="GO_Central"/>
</dbReference>
<feature type="compositionally biased region" description="Low complexity" evidence="13">
    <location>
        <begin position="1191"/>
        <end position="1204"/>
    </location>
</feature>
<dbReference type="InterPro" id="IPR008984">
    <property type="entry name" value="SMAD_FHA_dom_sf"/>
</dbReference>
<organism evidence="15 16">
    <name type="scientific">Pristionchus pacificus</name>
    <name type="common">Parasitic nematode worm</name>
    <dbReference type="NCBI Taxonomy" id="54126"/>
    <lineage>
        <taxon>Eukaryota</taxon>
        <taxon>Metazoa</taxon>
        <taxon>Ecdysozoa</taxon>
        <taxon>Nematoda</taxon>
        <taxon>Chromadorea</taxon>
        <taxon>Rhabditida</taxon>
        <taxon>Rhabditina</taxon>
        <taxon>Diplogasteromorpha</taxon>
        <taxon>Diplogasteroidea</taxon>
        <taxon>Neodiplogasteridae</taxon>
        <taxon>Pristionchus</taxon>
    </lineage>
</organism>
<dbReference type="SUPFAM" id="SSF56112">
    <property type="entry name" value="Protein kinase-like (PK-like)"/>
    <property type="match status" value="2"/>
</dbReference>
<evidence type="ECO:0000256" key="14">
    <source>
        <dbReference type="SAM" id="Phobius"/>
    </source>
</evidence>
<dbReference type="InterPro" id="IPR017441">
    <property type="entry name" value="Protein_kinase_ATP_BS"/>
</dbReference>
<protein>
    <recommendedName>
        <fullName evidence="12">mitogen-activated protein kinase kinase</fullName>
        <ecNumber evidence="12">2.7.12.2</ecNumber>
    </recommendedName>
</protein>
<comment type="subcellular location">
    <subcellularLocation>
        <location evidence="1">Membrane</location>
        <topology evidence="1">Multi-pass membrane protein</topology>
    </subcellularLocation>
</comment>
<feature type="transmembrane region" description="Helical" evidence="14">
    <location>
        <begin position="1573"/>
        <end position="1590"/>
    </location>
</feature>
<keyword evidence="16" id="KW-1185">Reference proteome</keyword>
<accession>A0A2A6BUE1</accession>
<evidence type="ECO:0000256" key="3">
    <source>
        <dbReference type="ARBA" id="ARBA00022527"/>
    </source>
</evidence>
<evidence type="ECO:0000256" key="7">
    <source>
        <dbReference type="ARBA" id="ARBA00022777"/>
    </source>
</evidence>
<dbReference type="GO" id="GO:0004674">
    <property type="term" value="F:protein serine/threonine kinase activity"/>
    <property type="evidence" value="ECO:0007669"/>
    <property type="project" value="UniProtKB-KW"/>
</dbReference>
<feature type="compositionally biased region" description="Pro residues" evidence="13">
    <location>
        <begin position="1344"/>
        <end position="1355"/>
    </location>
</feature>
<evidence type="ECO:0000256" key="8">
    <source>
        <dbReference type="ARBA" id="ARBA00022840"/>
    </source>
</evidence>
<feature type="compositionally biased region" description="Basic and acidic residues" evidence="13">
    <location>
        <begin position="1262"/>
        <end position="1293"/>
    </location>
</feature>
<evidence type="ECO:0000256" key="1">
    <source>
        <dbReference type="ARBA" id="ARBA00004141"/>
    </source>
</evidence>
<dbReference type="GO" id="GO:0004708">
    <property type="term" value="F:MAP kinase kinase activity"/>
    <property type="evidence" value="ECO:0000318"/>
    <property type="project" value="GO_Central"/>
</dbReference>
<keyword evidence="4" id="KW-0808">Transferase</keyword>
<keyword evidence="6" id="KW-0547">Nucleotide-binding</keyword>
<keyword evidence="9 14" id="KW-1133">Transmembrane helix</keyword>
<dbReference type="FunFam" id="3.30.200.20:FF:000040">
    <property type="entry name" value="Dual specificity mitogen-activated protein kinase kinase"/>
    <property type="match status" value="1"/>
</dbReference>
<dbReference type="InterPro" id="IPR004254">
    <property type="entry name" value="AdipoR/HlyIII-related"/>
</dbReference>
<accession>A0A8R1Y4Y8</accession>
<feature type="compositionally biased region" description="Polar residues" evidence="13">
    <location>
        <begin position="22"/>
        <end position="32"/>
    </location>
</feature>
<feature type="region of interest" description="Disordered" evidence="13">
    <location>
        <begin position="888"/>
        <end position="907"/>
    </location>
</feature>
<reference evidence="16" key="1">
    <citation type="journal article" date="2008" name="Nat. Genet.">
        <title>The Pristionchus pacificus genome provides a unique perspective on nematode lifestyle and parasitism.</title>
        <authorList>
            <person name="Dieterich C."/>
            <person name="Clifton S.W."/>
            <person name="Schuster L.N."/>
            <person name="Chinwalla A."/>
            <person name="Delehaunty K."/>
            <person name="Dinkelacker I."/>
            <person name="Fulton L."/>
            <person name="Fulton R."/>
            <person name="Godfrey J."/>
            <person name="Minx P."/>
            <person name="Mitreva M."/>
            <person name="Roeseler W."/>
            <person name="Tian H."/>
            <person name="Witte H."/>
            <person name="Yang S.P."/>
            <person name="Wilson R.K."/>
            <person name="Sommer R.J."/>
        </authorList>
    </citation>
    <scope>NUCLEOTIDE SEQUENCE [LARGE SCALE GENOMIC DNA]</scope>
    <source>
        <strain evidence="16">PS312</strain>
    </source>
</reference>
<dbReference type="InterPro" id="IPR008271">
    <property type="entry name" value="Ser/Thr_kinase_AS"/>
</dbReference>
<dbReference type="InterPro" id="IPR000719">
    <property type="entry name" value="Prot_kinase_dom"/>
</dbReference>
<dbReference type="InterPro" id="IPR011009">
    <property type="entry name" value="Kinase-like_dom_sf"/>
</dbReference>
<name>A0A2A6BUE1_PRIPA</name>
<comment type="similarity">
    <text evidence="11">Belongs to the protein kinase superfamily. STE Ser/Thr protein kinase family. MAP kinase kinase subfamily.</text>
</comment>
<dbReference type="Gene3D" id="3.30.200.20">
    <property type="entry name" value="Phosphorylase Kinase, domain 1"/>
    <property type="match status" value="2"/>
</dbReference>
<evidence type="ECO:0000256" key="6">
    <source>
        <dbReference type="ARBA" id="ARBA00022741"/>
    </source>
</evidence>
<keyword evidence="7" id="KW-0418">Kinase</keyword>
<dbReference type="Gene3D" id="1.10.510.10">
    <property type="entry name" value="Transferase(Phosphotransferase) domain 1"/>
    <property type="match status" value="2"/>
</dbReference>
<keyword evidence="10 14" id="KW-0472">Membrane</keyword>
<evidence type="ECO:0000256" key="5">
    <source>
        <dbReference type="ARBA" id="ARBA00022692"/>
    </source>
</evidence>
<sequence>MGGIDLSPRRSLSQFRKRSFDNVDTSTTSTEGTFDDVVNDSQGGTQPALSSQEIVEETSPRRSPSERLAWLAPLDSDLVRIDFNQSHIVIGRSDDDPAVDYNVNRLRETKLAIWSTLSRRHFALEKRSDGSSLLTDLSRNGTFVNRELVGNGKSVPIAHRDVISMGHASFYSYMYEEARSDRELPAKLQERYLITGSVLGTGGYGKVVLGKVRDSKARWVAIKTIAKTKLAATASRSAADPGDINNEVACMTEVNHPNCIRIEDVIQTPNHAFIVLEYVDGGEFYDRIVDVQRGNNGLGERLTKFYALQLLDALEYLHSIGVCHRDIKPENILLADREEYTVAKLTDFGLSKQMKAGIEMKTYCGTPTYIAPEMLANENEPYTPAVDVWSLGVVLFTAIVGYPPFSEGYEDGMELNEQIKNGRLIFSRSWKSITGVAQQFITQLLKVNPESRIRPRSAVLHRWFDQKTRDHVATVIRQHMTEESSAADSIREHLKRLQITESQRDRLTEWLQIKELLGEISDEILEHQGELGHGNGGVVTKVQHKEKGVVMARKLVHLEVKPSVRAQIIKELSVLHKCSSPYIVGFYGAFVDNNDISICMEYMDGRSLDLVLKKVTRLQENFIGKISVAVVKGLTYLKDDIKILHRDVKPSNILVNSNGEIKLCDFGVSGLLIDSMANSFVGTRSYMAPERLTGSHYTVQSDIWSFGLTLIELAVGKYPVPNITKQDYAQIFNKPIEEIVLADETAEAMSNVAVPEDVSPANMAIFEMLEYIVNQPAPSLPKDIFSEELCNFVGKCLKKLPGERATLKTLAGETFYTKYAEVDDKGAFAEFVKQDEVRSYLSTGRVRPSGVASFLLPEGKDDGGKRKEALEELMEMERVAATQRSGALRALEQQPQPRLPRPRASVGADPRLNETFVVGEEGAPAALDIPRIANFDGIREYSEKVSARDNRPPFPAAAGKRVIIVEEEDMGNPWATADGEEEVVRISGRDEEAMDDDQVARVVKELRAELVADRSFVATFRSGDMASTAREIERRLMQRRGEGSSFDIEPSRAEAEGEEEDARRDQRSKDQRSATRSAPKQHSMLPLLESTPLKARRQGMSQSHADSGSARRRILEEPPELVTIGVGTSARDAPGGYGSQARPHHQLHSTGVQCELEDPSTMSSSHSPGVVPTLSSDESTSFGQVPERLLRQLQQLQPKAAPRAAFREPTMPSSVSSPDTLMLQLLQAAEPTPPTAAPRTTAPRADARFRAPDSIVSSSSAEDVRVPRAARSDDAPSPDSLERWLKEQREAEPRAAPPPPPPRHSRMYPSSSEEQYREDDEADNTLENLDSIREELVSTRAAPFPLPSPQPPLPPYRNQHPGTVEGSRPDKDIDRSEKNEEEEASITRTDSWANLPPMWSCCMGARACPGKAYNPTPIEHVANTLSHGVGIFVSLFYMSAMLDASHRTLQWYIALVYGTCTTLLFLMSSVYHYYEMLYRDAKLRPTLRYYLHITDRTAIYLFIAASYTPWLTLRHCGLLGLNAKWATWTAAISGMLYQIAFHERYKRLELAIYIVVAAAPAAAVLTMNDWTGLDWMAVGGLIYLVGVVFFKLDGVVPFAHAIWHLHVLAAAALHSHTVLTVLLGPDPNNPVPIID</sequence>
<dbReference type="PROSITE" id="PS00107">
    <property type="entry name" value="PROTEIN_KINASE_ATP"/>
    <property type="match status" value="2"/>
</dbReference>
<dbReference type="EC" id="2.7.12.2" evidence="12"/>
<evidence type="ECO:0000256" key="9">
    <source>
        <dbReference type="ARBA" id="ARBA00022989"/>
    </source>
</evidence>
<feature type="region of interest" description="Disordered" evidence="13">
    <location>
        <begin position="17"/>
        <end position="62"/>
    </location>
</feature>
<feature type="transmembrane region" description="Helical" evidence="14">
    <location>
        <begin position="1602"/>
        <end position="1623"/>
    </location>
</feature>
<dbReference type="Gene3D" id="2.60.200.20">
    <property type="match status" value="1"/>
</dbReference>
<proteinExistence type="inferred from homology"/>
<comment type="similarity">
    <text evidence="2">Belongs to the ADIPOR family.</text>
</comment>
<feature type="region of interest" description="Disordered" evidence="13">
    <location>
        <begin position="1342"/>
        <end position="1389"/>
    </location>
</feature>
<feature type="transmembrane region" description="Helical" evidence="14">
    <location>
        <begin position="1451"/>
        <end position="1474"/>
    </location>
</feature>
<dbReference type="InterPro" id="IPR000253">
    <property type="entry name" value="FHA_dom"/>
</dbReference>
<dbReference type="GO" id="GO:0005524">
    <property type="term" value="F:ATP binding"/>
    <property type="evidence" value="ECO:0007669"/>
    <property type="project" value="UniProtKB-UniRule"/>
</dbReference>
<dbReference type="Pfam" id="PF00069">
    <property type="entry name" value="Pkinase"/>
    <property type="match status" value="2"/>
</dbReference>
<gene>
    <name evidence="15" type="primary">WBGene00090625</name>
</gene>
<dbReference type="EnsemblMetazoa" id="PPA01071.1">
    <property type="protein sequence ID" value="PPA01071.1"/>
    <property type="gene ID" value="WBGene00090625"/>
</dbReference>
<feature type="region of interest" description="Disordered" evidence="13">
    <location>
        <begin position="1036"/>
        <end position="1322"/>
    </location>
</feature>
<dbReference type="PANTHER" id="PTHR48013">
    <property type="entry name" value="DUAL SPECIFICITY MITOGEN-ACTIVATED PROTEIN KINASE KINASE 5-RELATED"/>
    <property type="match status" value="1"/>
</dbReference>
<dbReference type="SMART" id="SM00240">
    <property type="entry name" value="FHA"/>
    <property type="match status" value="1"/>
</dbReference>
<evidence type="ECO:0000256" key="12">
    <source>
        <dbReference type="ARBA" id="ARBA00038999"/>
    </source>
</evidence>
<evidence type="ECO:0000256" key="4">
    <source>
        <dbReference type="ARBA" id="ARBA00022679"/>
    </source>
</evidence>
<feature type="compositionally biased region" description="Basic and acidic residues" evidence="13">
    <location>
        <begin position="1367"/>
        <end position="1378"/>
    </location>
</feature>
<dbReference type="SUPFAM" id="SSF49879">
    <property type="entry name" value="SMAD/FHA domain"/>
    <property type="match status" value="1"/>
</dbReference>
<feature type="compositionally biased region" description="Polar residues" evidence="13">
    <location>
        <begin position="1160"/>
        <end position="1183"/>
    </location>
</feature>
<reference evidence="15" key="2">
    <citation type="submission" date="2022-06" db="UniProtKB">
        <authorList>
            <consortium name="EnsemblMetazoa"/>
        </authorList>
    </citation>
    <scope>IDENTIFICATION</scope>
    <source>
        <strain evidence="15">PS312</strain>
    </source>
</reference>
<dbReference type="GO" id="GO:0016020">
    <property type="term" value="C:membrane"/>
    <property type="evidence" value="ECO:0007669"/>
    <property type="project" value="UniProtKB-SubCell"/>
</dbReference>